<dbReference type="GeneID" id="30158569"/>
<dbReference type="AlphaFoldDB" id="A0A1E3HBK4"/>
<feature type="compositionally biased region" description="Acidic residues" evidence="1">
    <location>
        <begin position="135"/>
        <end position="151"/>
    </location>
</feature>
<reference evidence="2 3" key="1">
    <citation type="submission" date="2016-06" db="EMBL/GenBank/DDBJ databases">
        <title>Evolution of pathogenesis and genome organization in the Tremellales.</title>
        <authorList>
            <person name="Cuomo C."/>
            <person name="Litvintseva A."/>
            <person name="Heitman J."/>
            <person name="Chen Y."/>
            <person name="Sun S."/>
            <person name="Springer D."/>
            <person name="Dromer F."/>
            <person name="Young S."/>
            <person name="Zeng Q."/>
            <person name="Chapman S."/>
            <person name="Gujja S."/>
            <person name="Saif S."/>
            <person name="Birren B."/>
        </authorList>
    </citation>
    <scope>NUCLEOTIDE SEQUENCE [LARGE SCALE GENOMIC DNA]</scope>
    <source>
        <strain evidence="2 3">CBS 6039</strain>
    </source>
</reference>
<comment type="caution">
    <text evidence="2">The sequence shown here is derived from an EMBL/GenBank/DDBJ whole genome shotgun (WGS) entry which is preliminary data.</text>
</comment>
<accession>A0A1E3HBK4</accession>
<gene>
    <name evidence="2" type="ORF">L202_07260</name>
</gene>
<evidence type="ECO:0000313" key="3">
    <source>
        <dbReference type="Proteomes" id="UP000094065"/>
    </source>
</evidence>
<protein>
    <recommendedName>
        <fullName evidence="4">Myb/SANT-like domain-containing protein</fullName>
    </recommendedName>
</protein>
<organism evidence="2 3">
    <name type="scientific">Cryptococcus amylolentus CBS 6039</name>
    <dbReference type="NCBI Taxonomy" id="1295533"/>
    <lineage>
        <taxon>Eukaryota</taxon>
        <taxon>Fungi</taxon>
        <taxon>Dikarya</taxon>
        <taxon>Basidiomycota</taxon>
        <taxon>Agaricomycotina</taxon>
        <taxon>Tremellomycetes</taxon>
        <taxon>Tremellales</taxon>
        <taxon>Cryptococcaceae</taxon>
        <taxon>Cryptococcus</taxon>
    </lineage>
</organism>
<dbReference type="RefSeq" id="XP_018989582.1">
    <property type="nucleotide sequence ID" value="XM_019141939.1"/>
</dbReference>
<dbReference type="Proteomes" id="UP000094065">
    <property type="component" value="Unassembled WGS sequence"/>
</dbReference>
<name>A0A1E3HBK4_9TREE</name>
<proteinExistence type="predicted"/>
<evidence type="ECO:0000256" key="1">
    <source>
        <dbReference type="SAM" id="MobiDB-lite"/>
    </source>
</evidence>
<keyword evidence="3" id="KW-1185">Reference proteome</keyword>
<sequence length="371" mass="42266">MLEYSKKHWGSVGVRNEQIFACEAHLALKIADFDRDAKSIRKRWDWVKGLYDGLKILLERPGGGRDPETGLVTFPDYVWDDFRHKWDAEVLWHRKNVFRWWDVMQKIRKWQLAVNARGDLFWGPLSDREHSSETGESEGSEGEAEDSEDEMPGGSEEPPTPPRNQATNNGKNRAVTASNRRSISTPISTYNSLVSRSHVQPAKRKMSSTRDRDARRKRQKEQEEETGSSDEREPLARKTPLITQPKASKMVAPMSRPISHLPTRPSAKEQRLRGDVFNFLERVSQEEGLTLSVDAAASVFVGCMSSPTYWEMLVGAYWYESTHKILLRSLLQILVDEYAPGAQVSQVARAAANEVPSHWAPGSSQEEEVWF</sequence>
<dbReference type="EMBL" id="AWGJ01000012">
    <property type="protein sequence ID" value="ODN73720.1"/>
    <property type="molecule type" value="Genomic_DNA"/>
</dbReference>
<evidence type="ECO:0008006" key="4">
    <source>
        <dbReference type="Google" id="ProtNLM"/>
    </source>
</evidence>
<feature type="compositionally biased region" description="Polar residues" evidence="1">
    <location>
        <begin position="163"/>
        <end position="198"/>
    </location>
</feature>
<feature type="region of interest" description="Disordered" evidence="1">
    <location>
        <begin position="124"/>
        <end position="239"/>
    </location>
</feature>
<evidence type="ECO:0000313" key="2">
    <source>
        <dbReference type="EMBL" id="ODN73720.1"/>
    </source>
</evidence>